<comment type="function">
    <text evidence="8">Acts on ADP-mannose and ADP-glucose as well as ADP-ribose. Prevents glycogen biosynthesis. The reaction catalyzed by this enzyme is a limiting step of the gluconeogenic process.</text>
</comment>
<comment type="caution">
    <text evidence="14">The sequence shown here is derived from an EMBL/GenBank/DDBJ whole genome shotgun (WGS) entry which is preliminary data.</text>
</comment>
<dbReference type="RefSeq" id="WP_194854740.1">
    <property type="nucleotide sequence ID" value="NZ_ARXR01000001.1"/>
</dbReference>
<dbReference type="InterPro" id="IPR000086">
    <property type="entry name" value="NUDIX_hydrolase_dom"/>
</dbReference>
<evidence type="ECO:0000256" key="9">
    <source>
        <dbReference type="ARBA" id="ARBA00030162"/>
    </source>
</evidence>
<evidence type="ECO:0000256" key="6">
    <source>
        <dbReference type="ARBA" id="ARBA00022801"/>
    </source>
</evidence>
<evidence type="ECO:0000256" key="2">
    <source>
        <dbReference type="ARBA" id="ARBA00007482"/>
    </source>
</evidence>
<organism evidence="14 15">
    <name type="scientific">Alloalcanivorax venustensis ISO4</name>
    <dbReference type="NCBI Taxonomy" id="1177184"/>
    <lineage>
        <taxon>Bacteria</taxon>
        <taxon>Pseudomonadati</taxon>
        <taxon>Pseudomonadota</taxon>
        <taxon>Gammaproteobacteria</taxon>
        <taxon>Oceanospirillales</taxon>
        <taxon>Alcanivoracaceae</taxon>
        <taxon>Alloalcanivorax</taxon>
    </lineage>
</organism>
<keyword evidence="5" id="KW-0479">Metal-binding</keyword>
<evidence type="ECO:0000256" key="10">
    <source>
        <dbReference type="ARBA" id="ARBA00030308"/>
    </source>
</evidence>
<evidence type="ECO:0000256" key="7">
    <source>
        <dbReference type="ARBA" id="ARBA00022842"/>
    </source>
</evidence>
<dbReference type="InterPro" id="IPR015797">
    <property type="entry name" value="NUDIX_hydrolase-like_dom_sf"/>
</dbReference>
<keyword evidence="7" id="KW-0460">Magnesium</keyword>
<evidence type="ECO:0000256" key="8">
    <source>
        <dbReference type="ARBA" id="ARBA00025164"/>
    </source>
</evidence>
<protein>
    <recommendedName>
        <fullName evidence="4">ADP-ribose pyrophosphatase</fullName>
        <ecNumber evidence="3">3.6.1.13</ecNumber>
    </recommendedName>
    <alternativeName>
        <fullName evidence="9">ADP-ribose diphosphatase</fullName>
    </alternativeName>
    <alternativeName>
        <fullName evidence="11">ADP-ribose phosphohydrolase</fullName>
    </alternativeName>
    <alternativeName>
        <fullName evidence="10">Adenosine diphosphoribose pyrophosphatase</fullName>
    </alternativeName>
</protein>
<dbReference type="InterPro" id="IPR004385">
    <property type="entry name" value="NDP_pyrophosphatase"/>
</dbReference>
<dbReference type="EC" id="3.6.1.13" evidence="3"/>
<feature type="domain" description="Nudix hydrolase" evidence="13">
    <location>
        <begin position="52"/>
        <end position="191"/>
    </location>
</feature>
<sequence length="210" mass="23607">MNDPTPQFTAGDVEVLKRETPFQGFFRLDRLHLRHRLFEGGWSGTMQRELFVRPPAAAVLPYDPQRGEILMVEQFRVGALDWRDTPWCLELIAGLADKEGEPVADLVRREAREEAGVEIGEMKRVAHYMPSPGGSNERLQVFVGRTDLSNAGGVHGVVEENEDIRVVVRPVSEVEALLRSGRVDNAASLITLQWLLLHRDTLDREWGAAS</sequence>
<dbReference type="PROSITE" id="PS51462">
    <property type="entry name" value="NUDIX"/>
    <property type="match status" value="1"/>
</dbReference>
<reference evidence="14 15" key="1">
    <citation type="submission" date="2012-09" db="EMBL/GenBank/DDBJ databases">
        <title>Genome Sequence of alkane-degrading Bacterium Alcanivorax venustensis ISO4.</title>
        <authorList>
            <person name="Lai Q."/>
            <person name="Shao Z."/>
        </authorList>
    </citation>
    <scope>NUCLEOTIDE SEQUENCE [LARGE SCALE GENOMIC DNA]</scope>
    <source>
        <strain evidence="14 15">ISO4</strain>
    </source>
</reference>
<dbReference type="PANTHER" id="PTHR11839">
    <property type="entry name" value="UDP/ADP-SUGAR PYROPHOSPHATASE"/>
    <property type="match status" value="1"/>
</dbReference>
<name>A0ABS0AD23_9GAMM</name>
<evidence type="ECO:0000256" key="5">
    <source>
        <dbReference type="ARBA" id="ARBA00022723"/>
    </source>
</evidence>
<gene>
    <name evidence="14" type="ORF">ISO4_00028</name>
</gene>
<dbReference type="SUPFAM" id="SSF55811">
    <property type="entry name" value="Nudix"/>
    <property type="match status" value="1"/>
</dbReference>
<dbReference type="Pfam" id="PF00293">
    <property type="entry name" value="NUDIX"/>
    <property type="match status" value="1"/>
</dbReference>
<dbReference type="NCBIfam" id="TIGR00052">
    <property type="entry name" value="nudix-type nucleoside diphosphatase, YffH/AdpP family"/>
    <property type="match status" value="1"/>
</dbReference>
<dbReference type="Proteomes" id="UP000644441">
    <property type="component" value="Unassembled WGS sequence"/>
</dbReference>
<dbReference type="PANTHER" id="PTHR11839:SF5">
    <property type="entry name" value="ADP-RIBOSE PYROPHOSPHATASE"/>
    <property type="match status" value="1"/>
</dbReference>
<proteinExistence type="inferred from homology"/>
<evidence type="ECO:0000313" key="14">
    <source>
        <dbReference type="EMBL" id="MBF5051426.1"/>
    </source>
</evidence>
<evidence type="ECO:0000256" key="3">
    <source>
        <dbReference type="ARBA" id="ARBA00012453"/>
    </source>
</evidence>
<dbReference type="EMBL" id="ARXR01000001">
    <property type="protein sequence ID" value="MBF5051426.1"/>
    <property type="molecule type" value="Genomic_DNA"/>
</dbReference>
<keyword evidence="6" id="KW-0378">Hydrolase</keyword>
<evidence type="ECO:0000256" key="11">
    <source>
        <dbReference type="ARBA" id="ARBA00033056"/>
    </source>
</evidence>
<evidence type="ECO:0000256" key="4">
    <source>
        <dbReference type="ARBA" id="ARBA00013297"/>
    </source>
</evidence>
<comment type="similarity">
    <text evidence="2">Belongs to the Nudix hydrolase family. NudF subfamily.</text>
</comment>
<comment type="cofactor">
    <cofactor evidence="1">
        <name>Mg(2+)</name>
        <dbReference type="ChEBI" id="CHEBI:18420"/>
    </cofactor>
</comment>
<dbReference type="Gene3D" id="3.90.79.10">
    <property type="entry name" value="Nucleoside Triphosphate Pyrophosphohydrolase"/>
    <property type="match status" value="1"/>
</dbReference>
<comment type="catalytic activity">
    <reaction evidence="12">
        <text>ADP-D-ribose + H2O = D-ribose 5-phosphate + AMP + 2 H(+)</text>
        <dbReference type="Rhea" id="RHEA:10412"/>
        <dbReference type="ChEBI" id="CHEBI:15377"/>
        <dbReference type="ChEBI" id="CHEBI:15378"/>
        <dbReference type="ChEBI" id="CHEBI:57967"/>
        <dbReference type="ChEBI" id="CHEBI:78346"/>
        <dbReference type="ChEBI" id="CHEBI:456215"/>
        <dbReference type="EC" id="3.6.1.13"/>
    </reaction>
</comment>
<keyword evidence="15" id="KW-1185">Reference proteome</keyword>
<evidence type="ECO:0000313" key="15">
    <source>
        <dbReference type="Proteomes" id="UP000644441"/>
    </source>
</evidence>
<evidence type="ECO:0000256" key="12">
    <source>
        <dbReference type="ARBA" id="ARBA00049546"/>
    </source>
</evidence>
<dbReference type="CDD" id="cd24155">
    <property type="entry name" value="NUDIX_ADPRase"/>
    <property type="match status" value="1"/>
</dbReference>
<accession>A0ABS0AD23</accession>
<evidence type="ECO:0000259" key="13">
    <source>
        <dbReference type="PROSITE" id="PS51462"/>
    </source>
</evidence>
<evidence type="ECO:0000256" key="1">
    <source>
        <dbReference type="ARBA" id="ARBA00001946"/>
    </source>
</evidence>